<protein>
    <submittedName>
        <fullName evidence="2">Zinc finger, C3HC4 type (RING finger) family protein</fullName>
    </submittedName>
</protein>
<dbReference type="TAIR" id="AT2G24285"/>
<dbReference type="AlphaFoldDB" id="A0A1P8AZY5"/>
<evidence type="ECO:0000313" key="2">
    <source>
        <dbReference type="EMBL" id="ANM62205.1"/>
    </source>
</evidence>
<dbReference type="Proteomes" id="UP000006548">
    <property type="component" value="Chromosome 2"/>
</dbReference>
<proteinExistence type="predicted"/>
<evidence type="ECO:0000313" key="1">
    <source>
        <dbReference type="Araport" id="AT2G24285"/>
    </source>
</evidence>
<evidence type="ECO:0000313" key="3">
    <source>
        <dbReference type="Proteomes" id="UP000006548"/>
    </source>
</evidence>
<gene>
    <name evidence="1 2" type="ordered locus">At2g24285</name>
</gene>
<reference evidence="3" key="2">
    <citation type="journal article" date="2017" name="Plant J.">
        <title>Araport11: a complete reannotation of the Arabidopsis thaliana reference genome.</title>
        <authorList>
            <person name="Cheng C.Y."/>
            <person name="Krishnakumar V."/>
            <person name="Chan A.P."/>
            <person name="Thibaud-Nissen F."/>
            <person name="Schobel S."/>
            <person name="Town C.D."/>
        </authorList>
    </citation>
    <scope>GENOME REANNOTATION</scope>
    <source>
        <strain evidence="3">cv. Columbia</strain>
    </source>
</reference>
<dbReference type="RefSeq" id="NP_001324380.1">
    <property type="nucleotide sequence ID" value="NM_001335929.1"/>
</dbReference>
<keyword evidence="3" id="KW-1185">Reference proteome</keyword>
<organism evidence="2 3">
    <name type="scientific">Arabidopsis thaliana</name>
    <name type="common">Mouse-ear cress</name>
    <dbReference type="NCBI Taxonomy" id="3702"/>
    <lineage>
        <taxon>Eukaryota</taxon>
        <taxon>Viridiplantae</taxon>
        <taxon>Streptophyta</taxon>
        <taxon>Embryophyta</taxon>
        <taxon>Tracheophyta</taxon>
        <taxon>Spermatophyta</taxon>
        <taxon>Magnoliopsida</taxon>
        <taxon>eudicotyledons</taxon>
        <taxon>Gunneridae</taxon>
        <taxon>Pentapetalae</taxon>
        <taxon>rosids</taxon>
        <taxon>malvids</taxon>
        <taxon>Brassicales</taxon>
        <taxon>Brassicaceae</taxon>
        <taxon>Camelineae</taxon>
        <taxon>Arabidopsis</taxon>
    </lineage>
</organism>
<dbReference type="InParanoid" id="A0A1P8AZY5"/>
<dbReference type="EMBL" id="CP002685">
    <property type="protein sequence ID" value="ANM62205.1"/>
    <property type="molecule type" value="Genomic_DNA"/>
</dbReference>
<dbReference type="DNASU" id="816964"/>
<dbReference type="ExpressionAtlas" id="A0A1P8AZY5">
    <property type="expression patterns" value="baseline and differential"/>
</dbReference>
<dbReference type="KEGG" id="ath:AT2G24285"/>
<accession>A0A1P8AZY5</accession>
<name>A0A1P8AZY5_ARATH</name>
<reference evidence="2 3" key="1">
    <citation type="journal article" date="1999" name="Nature">
        <title>Sequence and analysis of chromosome 2 of the plant Arabidopsis thaliana.</title>
        <authorList>
            <person name="Lin X."/>
            <person name="Kaul S."/>
            <person name="Rounsley S."/>
            <person name="Shea T.P."/>
            <person name="Benito M.I."/>
            <person name="Town C.D."/>
            <person name="Fujii C.Y."/>
            <person name="Mason T."/>
            <person name="Bowman C.L."/>
            <person name="Barnstead M."/>
            <person name="Feldblyum T.V."/>
            <person name="Buell C.R."/>
            <person name="Ketchum K.A."/>
            <person name="Lee J."/>
            <person name="Ronning C.M."/>
            <person name="Koo H.L."/>
            <person name="Moffat K.S."/>
            <person name="Cronin L.A."/>
            <person name="Shen M."/>
            <person name="Pai G."/>
            <person name="Van Aken S."/>
            <person name="Umayam L."/>
            <person name="Tallon L.J."/>
            <person name="Gill J.E."/>
            <person name="Adams M.D."/>
            <person name="Carrera A.J."/>
            <person name="Creasy T.H."/>
            <person name="Goodman H.M."/>
            <person name="Somerville C.R."/>
            <person name="Copenhaver G.P."/>
            <person name="Preuss D."/>
            <person name="Nierman W.C."/>
            <person name="White O."/>
            <person name="Eisen J.A."/>
            <person name="Salzberg S.L."/>
            <person name="Fraser C.M."/>
            <person name="Venter J.C."/>
        </authorList>
    </citation>
    <scope>NUCLEOTIDE SEQUENCE [LARGE SCALE GENOMIC DNA]</scope>
    <source>
        <strain evidence="3">cv. Columbia</strain>
    </source>
</reference>
<dbReference type="GeneID" id="816964"/>
<dbReference type="Araport" id="AT2G24285"/>
<dbReference type="OMA" id="WFRTPLS"/>
<sequence>MDTELMKLDVHVTAWSRTPSSSGFLNSVMISRDRDFEEFIINDRDGSVTSLGSYQNPSRGPDPLIFLDFRNFEPNYVYQLLLSQFHDHVLSEHIADQIVQAKRDKKSKI</sequence>